<dbReference type="InterPro" id="IPR043502">
    <property type="entry name" value="DNA/RNA_pol_sf"/>
</dbReference>
<dbReference type="Gene3D" id="3.30.420.10">
    <property type="entry name" value="Ribonuclease H-like superfamily/Ribonuclease H"/>
    <property type="match status" value="1"/>
</dbReference>
<accession>A0ABM3RQJ7</accession>
<dbReference type="InterPro" id="IPR044730">
    <property type="entry name" value="RNase_H-like_dom_plant"/>
</dbReference>
<keyword evidence="2" id="KW-1185">Reference proteome</keyword>
<dbReference type="InterPro" id="IPR002156">
    <property type="entry name" value="RNaseH_domain"/>
</dbReference>
<reference evidence="2" key="1">
    <citation type="journal article" date="2021" name="Nat. Commun.">
        <title>Genomic analyses provide insights into spinach domestication and the genetic basis of agronomic traits.</title>
        <authorList>
            <person name="Cai X."/>
            <person name="Sun X."/>
            <person name="Xu C."/>
            <person name="Sun H."/>
            <person name="Wang X."/>
            <person name="Ge C."/>
            <person name="Zhang Z."/>
            <person name="Wang Q."/>
            <person name="Fei Z."/>
            <person name="Jiao C."/>
            <person name="Wang Q."/>
        </authorList>
    </citation>
    <scope>NUCLEOTIDE SEQUENCE [LARGE SCALE GENOMIC DNA]</scope>
    <source>
        <strain evidence="2">cv. Varoflay</strain>
    </source>
</reference>
<dbReference type="PANTHER" id="PTHR33116">
    <property type="entry name" value="REVERSE TRANSCRIPTASE ZINC-BINDING DOMAIN-CONTAINING PROTEIN-RELATED-RELATED"/>
    <property type="match status" value="1"/>
</dbReference>
<dbReference type="PANTHER" id="PTHR33116:SF78">
    <property type="entry name" value="OS12G0587133 PROTEIN"/>
    <property type="match status" value="1"/>
</dbReference>
<dbReference type="Proteomes" id="UP000813463">
    <property type="component" value="Chromosome 4"/>
</dbReference>
<dbReference type="PROSITE" id="PS50878">
    <property type="entry name" value="RT_POL"/>
    <property type="match status" value="1"/>
</dbReference>
<gene>
    <name evidence="3" type="primary">LOC130471658</name>
</gene>
<dbReference type="GeneID" id="130471658"/>
<name>A0ABM3RQJ7_SPIOL</name>
<dbReference type="RefSeq" id="XP_056697886.1">
    <property type="nucleotide sequence ID" value="XM_056841908.1"/>
</dbReference>
<reference evidence="3" key="2">
    <citation type="submission" date="2025-08" db="UniProtKB">
        <authorList>
            <consortium name="RefSeq"/>
        </authorList>
    </citation>
    <scope>IDENTIFICATION</scope>
    <source>
        <tissue evidence="3">Leaf</tissue>
    </source>
</reference>
<protein>
    <recommendedName>
        <fullName evidence="1">Reverse transcriptase domain-containing protein</fullName>
    </recommendedName>
</protein>
<dbReference type="InterPro" id="IPR036397">
    <property type="entry name" value="RNaseH_sf"/>
</dbReference>
<proteinExistence type="predicted"/>
<dbReference type="InterPro" id="IPR000477">
    <property type="entry name" value="RT_dom"/>
</dbReference>
<dbReference type="Pfam" id="PF13456">
    <property type="entry name" value="RVT_3"/>
    <property type="match status" value="1"/>
</dbReference>
<dbReference type="SUPFAM" id="SSF56672">
    <property type="entry name" value="DNA/RNA polymerases"/>
    <property type="match status" value="1"/>
</dbReference>
<organism evidence="2 3">
    <name type="scientific">Spinacia oleracea</name>
    <name type="common">Spinach</name>
    <dbReference type="NCBI Taxonomy" id="3562"/>
    <lineage>
        <taxon>Eukaryota</taxon>
        <taxon>Viridiplantae</taxon>
        <taxon>Streptophyta</taxon>
        <taxon>Embryophyta</taxon>
        <taxon>Tracheophyta</taxon>
        <taxon>Spermatophyta</taxon>
        <taxon>Magnoliopsida</taxon>
        <taxon>eudicotyledons</taxon>
        <taxon>Gunneridae</taxon>
        <taxon>Pentapetalae</taxon>
        <taxon>Caryophyllales</taxon>
        <taxon>Chenopodiaceae</taxon>
        <taxon>Chenopodioideae</taxon>
        <taxon>Anserineae</taxon>
        <taxon>Spinacia</taxon>
    </lineage>
</organism>
<evidence type="ECO:0000259" key="1">
    <source>
        <dbReference type="PROSITE" id="PS50878"/>
    </source>
</evidence>
<dbReference type="InterPro" id="IPR012337">
    <property type="entry name" value="RNaseH-like_sf"/>
</dbReference>
<sequence>MRLMVGCVLSEAMTDDEKYGVDCNLLRGLRQGDPLSPALFGICMEVLSRKLLMHSQLRKDGIGLKITPYAPTIPCLLFADDSLLFCKATSTSCATLRDILADFSSMSGQLINFQKSSIVFSKLVSNSRERQLASFFNMTPKSFLGRYLGVLFTSTSFTKQNFQHLVVKAEQKMNSWSSNLVSKAGKIVLIQSHLEALPSYAMTTTCLPKTTCNSLDQINRNFFWKQSPEKKGIPMISWDKICQPKNQGGLGLRKTEAVNSAFLVKLGWKVITDHNNLWVREIHAKYLHLTVNHFINDDRSWDIRALSLILPPNVVQTIKGIPLPATDILDEPCWGFSSNGDFTVKSATWKIITSIWSLWKTRNAYVFRQTPVSIIGIYTRAFRIFTEWDLRTCLDSLIDPTHHKAIVTPSRTIHVAWIPPTPGVFKLNFDDSVRHHSGTAGVVIRDHLGNNVISRSYNLGTSSPLLAEAMALRNGLLLAIEHNIHHVFTEGDNLLIINILQGQVQCPWKIQVLMKYVNQLLQHFDTSYSRHIYREANRATDYAAAIGHNIQTHQDIDPYVHNKFWGNFWYNVESKSVKDYVELDTIRIQIAVYYRYKSVTVRVSGRISYS</sequence>
<evidence type="ECO:0000313" key="3">
    <source>
        <dbReference type="RefSeq" id="XP_056697886.1"/>
    </source>
</evidence>
<dbReference type="SUPFAM" id="SSF53098">
    <property type="entry name" value="Ribonuclease H-like"/>
    <property type="match status" value="1"/>
</dbReference>
<dbReference type="Pfam" id="PF00078">
    <property type="entry name" value="RVT_1"/>
    <property type="match status" value="1"/>
</dbReference>
<dbReference type="CDD" id="cd06222">
    <property type="entry name" value="RNase_H_like"/>
    <property type="match status" value="1"/>
</dbReference>
<feature type="domain" description="Reverse transcriptase" evidence="1">
    <location>
        <begin position="1"/>
        <end position="148"/>
    </location>
</feature>
<evidence type="ECO:0000313" key="2">
    <source>
        <dbReference type="Proteomes" id="UP000813463"/>
    </source>
</evidence>